<name>A0AAW0B6N2_9AGAR</name>
<comment type="caution">
    <text evidence="1">The sequence shown here is derived from an EMBL/GenBank/DDBJ whole genome shotgun (WGS) entry which is preliminary data.</text>
</comment>
<dbReference type="EMBL" id="JAYKXP010000167">
    <property type="protein sequence ID" value="KAK7021427.1"/>
    <property type="molecule type" value="Genomic_DNA"/>
</dbReference>
<dbReference type="AlphaFoldDB" id="A0AAW0B6N2"/>
<protein>
    <submittedName>
        <fullName evidence="1">Uncharacterized protein</fullName>
    </submittedName>
</protein>
<proteinExistence type="predicted"/>
<evidence type="ECO:0000313" key="2">
    <source>
        <dbReference type="Proteomes" id="UP001383192"/>
    </source>
</evidence>
<accession>A0AAW0B6N2</accession>
<gene>
    <name evidence="1" type="ORF">VNI00_017337</name>
</gene>
<organism evidence="1 2">
    <name type="scientific">Paramarasmius palmivorus</name>
    <dbReference type="NCBI Taxonomy" id="297713"/>
    <lineage>
        <taxon>Eukaryota</taxon>
        <taxon>Fungi</taxon>
        <taxon>Dikarya</taxon>
        <taxon>Basidiomycota</taxon>
        <taxon>Agaricomycotina</taxon>
        <taxon>Agaricomycetes</taxon>
        <taxon>Agaricomycetidae</taxon>
        <taxon>Agaricales</taxon>
        <taxon>Marasmiineae</taxon>
        <taxon>Marasmiaceae</taxon>
        <taxon>Paramarasmius</taxon>
    </lineage>
</organism>
<evidence type="ECO:0000313" key="1">
    <source>
        <dbReference type="EMBL" id="KAK7021427.1"/>
    </source>
</evidence>
<keyword evidence="2" id="KW-1185">Reference proteome</keyword>
<reference evidence="1 2" key="1">
    <citation type="submission" date="2024-01" db="EMBL/GenBank/DDBJ databases">
        <title>A draft genome for a cacao thread blight-causing isolate of Paramarasmius palmivorus.</title>
        <authorList>
            <person name="Baruah I.K."/>
            <person name="Bukari Y."/>
            <person name="Amoako-Attah I."/>
            <person name="Meinhardt L.W."/>
            <person name="Bailey B.A."/>
            <person name="Cohen S.P."/>
        </authorList>
    </citation>
    <scope>NUCLEOTIDE SEQUENCE [LARGE SCALE GENOMIC DNA]</scope>
    <source>
        <strain evidence="1 2">GH-12</strain>
    </source>
</reference>
<dbReference type="Proteomes" id="UP001383192">
    <property type="component" value="Unassembled WGS sequence"/>
</dbReference>
<sequence>MLRGLGYVARDMIQEDVDIENQTGIEAGPIHYHNDGGGSGDERPNLASLIIPAGEEGILNSNASGEFQYHSLYASTMNHSDRLGDQQTWEDHIELQNSLWDAQQLLIVQAYLEFKAHGPPVDLNVDHFSINVMDFQSTGLKELFHPSGSWTANELLA</sequence>